<feature type="region of interest" description="Disordered" evidence="1">
    <location>
        <begin position="55"/>
        <end position="74"/>
    </location>
</feature>
<comment type="caution">
    <text evidence="2">The sequence shown here is derived from an EMBL/GenBank/DDBJ whole genome shotgun (WGS) entry which is preliminary data.</text>
</comment>
<feature type="compositionally biased region" description="Basic residues" evidence="1">
    <location>
        <begin position="482"/>
        <end position="496"/>
    </location>
</feature>
<protein>
    <submittedName>
        <fullName evidence="2">Uncharacterized protein</fullName>
    </submittedName>
</protein>
<proteinExistence type="predicted"/>
<sequence>MSAYLYIALAQDQRIRDKKNAAKAKTKMSATANRSRSSSSSTASFANKNSFQADLGKPKLSRTTSRSSTGSGNTFWSTNKAELPDVVIRDEKKWVYDAILDKYVPLKKTPYVAAKLEYLHCLCKISLMDSHEVNSELNNSFMQDLTQLELLRYSYFEGFDDGSGNDGTANYSVKKKVADGRSCSAVSAIGLATTSATVEEGAGTFTDGNSIHNKSSSSNNMRSLLTSDQFWNTCYHDLKFDSMVESNDIYDKLPSMQTTKLFYVEFIDYILLNLHIIKPRLNQIRKSTEYKQLSKQYHLYFNNHHYNHLYQLQLDFEGKEVNDKLIETIITNFDAVKRMYRLDPHLVSVWKQFFQLLTNLMTQLRKSPSSSMMPPAPSPPQGLEFTQQPNPSFARKTQQQQQQQQQQSPQLSVDSQSSSIMSKREGSVSTMDTVVTSMDEMVINNKKGAGGNTQLLPLSEINSHTLEMKVVSSNGSDSIMNRPKKKKSFFSKLRGK</sequence>
<dbReference type="RefSeq" id="XP_067549332.1">
    <property type="nucleotide sequence ID" value="XM_067690914.1"/>
</dbReference>
<reference evidence="2 3" key="1">
    <citation type="submission" date="2020-12" db="EMBL/GenBank/DDBJ databases">
        <title>Effect of drift, selection, and recombination on the evolution of hybrid genomes in Candida yeast pathogens.</title>
        <authorList>
            <person name="Mixao V."/>
            <person name="Ksiezopolska E."/>
            <person name="Saus E."/>
            <person name="Boekhout T."/>
            <person name="Gacser A."/>
            <person name="Gabaldon T."/>
        </authorList>
    </citation>
    <scope>NUCLEOTIDE SEQUENCE [LARGE SCALE GENOMIC DNA]</scope>
    <source>
        <strain evidence="2 3">BP57</strain>
    </source>
</reference>
<feature type="region of interest" description="Disordered" evidence="1">
    <location>
        <begin position="18"/>
        <end position="45"/>
    </location>
</feature>
<organism evidence="2 3">
    <name type="scientific">Candida metapsilosis</name>
    <dbReference type="NCBI Taxonomy" id="273372"/>
    <lineage>
        <taxon>Eukaryota</taxon>
        <taxon>Fungi</taxon>
        <taxon>Dikarya</taxon>
        <taxon>Ascomycota</taxon>
        <taxon>Saccharomycotina</taxon>
        <taxon>Pichiomycetes</taxon>
        <taxon>Debaryomycetaceae</taxon>
        <taxon>Candida/Lodderomyces clade</taxon>
        <taxon>Candida</taxon>
    </lineage>
</organism>
<dbReference type="OrthoDB" id="4021357at2759"/>
<dbReference type="GeneID" id="93650725"/>
<evidence type="ECO:0000313" key="3">
    <source>
        <dbReference type="Proteomes" id="UP000669133"/>
    </source>
</evidence>
<feature type="region of interest" description="Disordered" evidence="1">
    <location>
        <begin position="474"/>
        <end position="496"/>
    </location>
</feature>
<feature type="compositionally biased region" description="Low complexity" evidence="1">
    <location>
        <begin position="27"/>
        <end position="45"/>
    </location>
</feature>
<dbReference type="AlphaFoldDB" id="A0A8H8DDS5"/>
<keyword evidence="3" id="KW-1185">Reference proteome</keyword>
<accession>A0A8H8DDS5</accession>
<feature type="compositionally biased region" description="Low complexity" evidence="1">
    <location>
        <begin position="398"/>
        <end position="419"/>
    </location>
</feature>
<feature type="compositionally biased region" description="Low complexity" evidence="1">
    <location>
        <begin position="61"/>
        <end position="72"/>
    </location>
</feature>
<name>A0A8H8DDS5_9ASCO</name>
<evidence type="ECO:0000256" key="1">
    <source>
        <dbReference type="SAM" id="MobiDB-lite"/>
    </source>
</evidence>
<evidence type="ECO:0000313" key="2">
    <source>
        <dbReference type="EMBL" id="KAG5420216.1"/>
    </source>
</evidence>
<dbReference type="EMBL" id="JAEOAQ010000002">
    <property type="protein sequence ID" value="KAG5420216.1"/>
    <property type="molecule type" value="Genomic_DNA"/>
</dbReference>
<dbReference type="Proteomes" id="UP000669133">
    <property type="component" value="Unassembled WGS sequence"/>
</dbReference>
<feature type="region of interest" description="Disordered" evidence="1">
    <location>
        <begin position="366"/>
        <end position="430"/>
    </location>
</feature>
<feature type="compositionally biased region" description="Polar residues" evidence="1">
    <location>
        <begin position="384"/>
        <end position="397"/>
    </location>
</feature>
<gene>
    <name evidence="2" type="ORF">I9W82_002096</name>
</gene>